<sequence length="182" mass="20533">MFINIIFILFTQAVFLNAEYSEIKPCCVPSFFGSNMDVTGAFLNSKGSGVPVDRLSHLYYDYSTNKTRIDVNITLPDGTKFAHTEIADYSRHITYKIDGNICHVITFNDTIQDRCIPSKTSYIFTLSYAKLESVSRVGSESRNVEVHTWRYIIPGTQIIVKRAVMAGSCIPVYQMQYGLIDG</sequence>
<dbReference type="PANTHER" id="PTHR10697">
    <property type="entry name" value="MAMMALIAN EPENDYMIN-RELATED PROTEIN 1"/>
    <property type="match status" value="1"/>
</dbReference>
<feature type="chain" id="PRO_5045750258" evidence="1">
    <location>
        <begin position="19"/>
        <end position="182"/>
    </location>
</feature>
<comment type="caution">
    <text evidence="2">The sequence shown here is derived from an EMBL/GenBank/DDBJ whole genome shotgun (WGS) entry which is preliminary data.</text>
</comment>
<dbReference type="EMBL" id="JARBDR010000214">
    <property type="protein sequence ID" value="KAJ8318997.1"/>
    <property type="molecule type" value="Genomic_DNA"/>
</dbReference>
<proteinExistence type="predicted"/>
<evidence type="ECO:0000256" key="1">
    <source>
        <dbReference type="SAM" id="SignalP"/>
    </source>
</evidence>
<reference evidence="2 3" key="1">
    <citation type="submission" date="2022-12" db="EMBL/GenBank/DDBJ databases">
        <title>Chromosome-level genome of Tegillarca granosa.</title>
        <authorList>
            <person name="Kim J."/>
        </authorList>
    </citation>
    <scope>NUCLEOTIDE SEQUENCE [LARGE SCALE GENOMIC DNA]</scope>
    <source>
        <strain evidence="2">Teg-2019</strain>
        <tissue evidence="2">Adductor muscle</tissue>
    </source>
</reference>
<evidence type="ECO:0000313" key="2">
    <source>
        <dbReference type="EMBL" id="KAJ8318997.1"/>
    </source>
</evidence>
<name>A0ABQ9FNZ0_TEGGR</name>
<protein>
    <submittedName>
        <fullName evidence="2">Uncharacterized protein</fullName>
    </submittedName>
</protein>
<dbReference type="PANTHER" id="PTHR10697:SF13">
    <property type="entry name" value="RICIN B LECTIN DOMAIN-CONTAINING PROTEIN"/>
    <property type="match status" value="1"/>
</dbReference>
<dbReference type="InterPro" id="IPR001299">
    <property type="entry name" value="Ependymin"/>
</dbReference>
<keyword evidence="3" id="KW-1185">Reference proteome</keyword>
<feature type="signal peptide" evidence="1">
    <location>
        <begin position="1"/>
        <end position="18"/>
    </location>
</feature>
<feature type="non-terminal residue" evidence="2">
    <location>
        <position position="182"/>
    </location>
</feature>
<accession>A0ABQ9FNZ0</accession>
<gene>
    <name evidence="2" type="ORF">KUTeg_004088</name>
</gene>
<evidence type="ECO:0000313" key="3">
    <source>
        <dbReference type="Proteomes" id="UP001217089"/>
    </source>
</evidence>
<dbReference type="Proteomes" id="UP001217089">
    <property type="component" value="Unassembled WGS sequence"/>
</dbReference>
<organism evidence="2 3">
    <name type="scientific">Tegillarca granosa</name>
    <name type="common">Malaysian cockle</name>
    <name type="synonym">Anadara granosa</name>
    <dbReference type="NCBI Taxonomy" id="220873"/>
    <lineage>
        <taxon>Eukaryota</taxon>
        <taxon>Metazoa</taxon>
        <taxon>Spiralia</taxon>
        <taxon>Lophotrochozoa</taxon>
        <taxon>Mollusca</taxon>
        <taxon>Bivalvia</taxon>
        <taxon>Autobranchia</taxon>
        <taxon>Pteriomorphia</taxon>
        <taxon>Arcoida</taxon>
        <taxon>Arcoidea</taxon>
        <taxon>Arcidae</taxon>
        <taxon>Tegillarca</taxon>
    </lineage>
</organism>
<keyword evidence="1" id="KW-0732">Signal</keyword>